<dbReference type="InterPro" id="IPR013108">
    <property type="entry name" value="Amidohydro_3"/>
</dbReference>
<dbReference type="SUPFAM" id="SSF51556">
    <property type="entry name" value="Metallo-dependent hydrolases"/>
    <property type="match status" value="1"/>
</dbReference>
<dbReference type="SUPFAM" id="SSF51338">
    <property type="entry name" value="Composite domain of metallo-dependent hydrolases"/>
    <property type="match status" value="1"/>
</dbReference>
<reference evidence="2" key="1">
    <citation type="submission" date="2018-05" db="EMBL/GenBank/DDBJ databases">
        <authorList>
            <person name="Lanie J.A."/>
            <person name="Ng W.-L."/>
            <person name="Kazmierczak K.M."/>
            <person name="Andrzejewski T.M."/>
            <person name="Davidsen T.M."/>
            <person name="Wayne K.J."/>
            <person name="Tettelin H."/>
            <person name="Glass J.I."/>
            <person name="Rusch D."/>
            <person name="Podicherti R."/>
            <person name="Tsui H.-C.T."/>
            <person name="Winkler M.E."/>
        </authorList>
    </citation>
    <scope>NUCLEOTIDE SEQUENCE</scope>
</reference>
<name>A0A381N4F4_9ZZZZ</name>
<gene>
    <name evidence="2" type="ORF">METZ01_LOCUS2231</name>
</gene>
<feature type="domain" description="Amidohydrolase 3" evidence="1">
    <location>
        <begin position="68"/>
        <end position="550"/>
    </location>
</feature>
<feature type="non-terminal residue" evidence="2">
    <location>
        <position position="1"/>
    </location>
</feature>
<dbReference type="InterPro" id="IPR032466">
    <property type="entry name" value="Metal_Hydrolase"/>
</dbReference>
<evidence type="ECO:0000313" key="2">
    <source>
        <dbReference type="EMBL" id="SUZ49377.1"/>
    </source>
</evidence>
<dbReference type="PANTHER" id="PTHR22642">
    <property type="entry name" value="IMIDAZOLONEPROPIONASE"/>
    <property type="match status" value="1"/>
</dbReference>
<dbReference type="Gene3D" id="3.10.310.70">
    <property type="match status" value="1"/>
</dbReference>
<dbReference type="EMBL" id="UINC01000111">
    <property type="protein sequence ID" value="SUZ49377.1"/>
    <property type="molecule type" value="Genomic_DNA"/>
</dbReference>
<proteinExistence type="predicted"/>
<dbReference type="AlphaFoldDB" id="A0A381N4F4"/>
<dbReference type="Gene3D" id="3.20.20.140">
    <property type="entry name" value="Metal-dependent hydrolases"/>
    <property type="match status" value="1"/>
</dbReference>
<accession>A0A381N4F4</accession>
<dbReference type="PANTHER" id="PTHR22642:SF2">
    <property type="entry name" value="PROTEIN LONG AFTER FAR-RED 3"/>
    <property type="match status" value="1"/>
</dbReference>
<dbReference type="Gene3D" id="2.30.40.10">
    <property type="entry name" value="Urease, subunit C, domain 1"/>
    <property type="match status" value="1"/>
</dbReference>
<evidence type="ECO:0000259" key="1">
    <source>
        <dbReference type="Pfam" id="PF07969"/>
    </source>
</evidence>
<dbReference type="Pfam" id="PF07969">
    <property type="entry name" value="Amidohydro_3"/>
    <property type="match status" value="1"/>
</dbReference>
<dbReference type="GO" id="GO:0016810">
    <property type="term" value="F:hydrolase activity, acting on carbon-nitrogen (but not peptide) bonds"/>
    <property type="evidence" value="ECO:0007669"/>
    <property type="project" value="InterPro"/>
</dbReference>
<sequence>IARTGGAGMADITVFTARRVRTMEASMPTAEAVAVRDGRIVEVGTLENLSPWLAGYEHEIDDTFRDHVIMPGFIDPHLHPSMAAVLLPMEFTTVVEWDLPWSEIGAVGGRVELLDRLIELDAELEPETPLFAWGHHPIWHGEVDREALNGISTTRPVIVWHRGYHSLIVNDACYRWMDIDLEAARRHPQIDVDRGAFFETGLAVAYRHMNSFLLGTERFRAGLDRMRQVIHHGGQTTIGDAAMGMYGFEDEWEHLKAVMERPDTPFRIQLMPFEMGPIGDEKSDEAMIERILAYPQRNTRRLRFSDHVKMFADGGFFAELLMLKAPGHLDGRHGEWMTPPERFEQVARAFWNAGLKIHVHCTGDLGVEMALSTLEKLQWERPRFNHRFTFEHFGISSAQQVARMAEAGALASVNVYYVYELARAFADHTLGYERASQMSRLGSLERAGIRFAVHSDFTMAPAKPLNNAWVAANRLNESGEVMCSNERASLDAAIKAITCNAAYVLGLEDEIGSLRWGKRADFTILEADPYDVGVEDLRDIPIWGTVFEGEKFPI</sequence>
<organism evidence="2">
    <name type="scientific">marine metagenome</name>
    <dbReference type="NCBI Taxonomy" id="408172"/>
    <lineage>
        <taxon>unclassified sequences</taxon>
        <taxon>metagenomes</taxon>
        <taxon>ecological metagenomes</taxon>
    </lineage>
</organism>
<dbReference type="InterPro" id="IPR011059">
    <property type="entry name" value="Metal-dep_hydrolase_composite"/>
</dbReference>
<protein>
    <recommendedName>
        <fullName evidence="1">Amidohydrolase 3 domain-containing protein</fullName>
    </recommendedName>
</protein>